<dbReference type="EMBL" id="JAWDJW010011375">
    <property type="protein sequence ID" value="KAK3044844.1"/>
    <property type="molecule type" value="Genomic_DNA"/>
</dbReference>
<gene>
    <name evidence="1" type="ORF">LTS18_000202</name>
</gene>
<dbReference type="Proteomes" id="UP001186974">
    <property type="component" value="Unassembled WGS sequence"/>
</dbReference>
<accession>A0ACC3CUJ0</accession>
<protein>
    <submittedName>
        <fullName evidence="1">Uncharacterized protein</fullName>
    </submittedName>
</protein>
<name>A0ACC3CUJ0_9PEZI</name>
<proteinExistence type="predicted"/>
<feature type="non-terminal residue" evidence="1">
    <location>
        <position position="360"/>
    </location>
</feature>
<feature type="non-terminal residue" evidence="1">
    <location>
        <position position="1"/>
    </location>
</feature>
<sequence length="360" mass="41774">SSDDDDESEEEVPDTNGFKINTEYAKRFEHNKKREEKQRLEEKYGKYEADLNDDDSSSDESEDDNGLLATEDLDAQMTATLQALRNKDPRVYDGKTTFYKEAPEGIKGSEVLPEQEKKEKPMYLKDYHRKNLLEGNGTAEEEPPAPPKTYVQEQATLKNDLVKEMHAAADSDAEEDFLVRKKKSKHVEPETNGTSTFTKKEKTRIPSPAAADADPEGFLSNFMAARAWVPDDPSRILHPFESDDEEEDERAEQFEHAYNLRFEDPEKANEKLMSHARDAAAKYSVRREELNPRKKKRESEREKREAEKREREVEISRLRKLKVDEMEERVKKIREAAGLKGRDLNLEQWKDVLEGDWDDE</sequence>
<evidence type="ECO:0000313" key="1">
    <source>
        <dbReference type="EMBL" id="KAK3044844.1"/>
    </source>
</evidence>
<organism evidence="1 2">
    <name type="scientific">Coniosporium uncinatum</name>
    <dbReference type="NCBI Taxonomy" id="93489"/>
    <lineage>
        <taxon>Eukaryota</taxon>
        <taxon>Fungi</taxon>
        <taxon>Dikarya</taxon>
        <taxon>Ascomycota</taxon>
        <taxon>Pezizomycotina</taxon>
        <taxon>Dothideomycetes</taxon>
        <taxon>Dothideomycetes incertae sedis</taxon>
        <taxon>Coniosporium</taxon>
    </lineage>
</organism>
<comment type="caution">
    <text evidence="1">The sequence shown here is derived from an EMBL/GenBank/DDBJ whole genome shotgun (WGS) entry which is preliminary data.</text>
</comment>
<evidence type="ECO:0000313" key="2">
    <source>
        <dbReference type="Proteomes" id="UP001186974"/>
    </source>
</evidence>
<reference evidence="1" key="1">
    <citation type="submission" date="2024-09" db="EMBL/GenBank/DDBJ databases">
        <title>Black Yeasts Isolated from many extreme environments.</title>
        <authorList>
            <person name="Coleine C."/>
            <person name="Stajich J.E."/>
            <person name="Selbmann L."/>
        </authorList>
    </citation>
    <scope>NUCLEOTIDE SEQUENCE</scope>
    <source>
        <strain evidence="1">CCFEE 5737</strain>
    </source>
</reference>
<keyword evidence="2" id="KW-1185">Reference proteome</keyword>